<keyword evidence="2" id="KW-1185">Reference proteome</keyword>
<evidence type="ECO:0000313" key="1">
    <source>
        <dbReference type="EMBL" id="CAD7663136.1"/>
    </source>
</evidence>
<gene>
    <name evidence="1" type="ORF">ONB1V03_LOCUS19696</name>
</gene>
<dbReference type="AlphaFoldDB" id="A0A7R9QZJ6"/>
<sequence>MTIPTPTHIANQRPLICVLLATAPLQASDLPKPKILALNHAVKYVKIALLLNGQHLPSIQLLILCLSALKQYNEALALCETAL</sequence>
<name>A0A7R9QZJ6_9ACAR</name>
<organism evidence="1">
    <name type="scientific">Oppiella nova</name>
    <dbReference type="NCBI Taxonomy" id="334625"/>
    <lineage>
        <taxon>Eukaryota</taxon>
        <taxon>Metazoa</taxon>
        <taxon>Ecdysozoa</taxon>
        <taxon>Arthropoda</taxon>
        <taxon>Chelicerata</taxon>
        <taxon>Arachnida</taxon>
        <taxon>Acari</taxon>
        <taxon>Acariformes</taxon>
        <taxon>Sarcoptiformes</taxon>
        <taxon>Oribatida</taxon>
        <taxon>Brachypylina</taxon>
        <taxon>Oppioidea</taxon>
        <taxon>Oppiidae</taxon>
        <taxon>Oppiella</taxon>
    </lineage>
</organism>
<dbReference type="EMBL" id="OC945842">
    <property type="protein sequence ID" value="CAD7663136.1"/>
    <property type="molecule type" value="Genomic_DNA"/>
</dbReference>
<proteinExistence type="predicted"/>
<dbReference type="EMBL" id="CAJPVJ010031017">
    <property type="protein sequence ID" value="CAG2180273.1"/>
    <property type="molecule type" value="Genomic_DNA"/>
</dbReference>
<dbReference type="Proteomes" id="UP000728032">
    <property type="component" value="Unassembled WGS sequence"/>
</dbReference>
<protein>
    <submittedName>
        <fullName evidence="1">Uncharacterized protein</fullName>
    </submittedName>
</protein>
<feature type="non-terminal residue" evidence="1">
    <location>
        <position position="83"/>
    </location>
</feature>
<reference evidence="1" key="1">
    <citation type="submission" date="2020-11" db="EMBL/GenBank/DDBJ databases">
        <authorList>
            <person name="Tran Van P."/>
        </authorList>
    </citation>
    <scope>NUCLEOTIDE SEQUENCE</scope>
</reference>
<accession>A0A7R9QZJ6</accession>
<dbReference type="OrthoDB" id="29013at2759"/>
<evidence type="ECO:0000313" key="2">
    <source>
        <dbReference type="Proteomes" id="UP000728032"/>
    </source>
</evidence>